<evidence type="ECO:0000313" key="2">
    <source>
        <dbReference type="EMBL" id="KAJ1106402.1"/>
    </source>
</evidence>
<feature type="compositionally biased region" description="Polar residues" evidence="1">
    <location>
        <begin position="81"/>
        <end position="104"/>
    </location>
</feature>
<proteinExistence type="predicted"/>
<protein>
    <submittedName>
        <fullName evidence="2">Uncharacterized protein</fullName>
    </submittedName>
</protein>
<feature type="region of interest" description="Disordered" evidence="1">
    <location>
        <begin position="80"/>
        <end position="138"/>
    </location>
</feature>
<keyword evidence="3" id="KW-1185">Reference proteome</keyword>
<reference evidence="2" key="1">
    <citation type="journal article" date="2022" name="bioRxiv">
        <title>Sequencing and chromosome-scale assembly of the giantPleurodeles waltlgenome.</title>
        <authorList>
            <person name="Brown T."/>
            <person name="Elewa A."/>
            <person name="Iarovenko S."/>
            <person name="Subramanian E."/>
            <person name="Araus A.J."/>
            <person name="Petzold A."/>
            <person name="Susuki M."/>
            <person name="Suzuki K.-i.T."/>
            <person name="Hayashi T."/>
            <person name="Toyoda A."/>
            <person name="Oliveira C."/>
            <person name="Osipova E."/>
            <person name="Leigh N.D."/>
            <person name="Simon A."/>
            <person name="Yun M.H."/>
        </authorList>
    </citation>
    <scope>NUCLEOTIDE SEQUENCE</scope>
    <source>
        <strain evidence="2">20211129_DDA</strain>
        <tissue evidence="2">Liver</tissue>
    </source>
</reference>
<organism evidence="2 3">
    <name type="scientific">Pleurodeles waltl</name>
    <name type="common">Iberian ribbed newt</name>
    <dbReference type="NCBI Taxonomy" id="8319"/>
    <lineage>
        <taxon>Eukaryota</taxon>
        <taxon>Metazoa</taxon>
        <taxon>Chordata</taxon>
        <taxon>Craniata</taxon>
        <taxon>Vertebrata</taxon>
        <taxon>Euteleostomi</taxon>
        <taxon>Amphibia</taxon>
        <taxon>Batrachia</taxon>
        <taxon>Caudata</taxon>
        <taxon>Salamandroidea</taxon>
        <taxon>Salamandridae</taxon>
        <taxon>Pleurodelinae</taxon>
        <taxon>Pleurodeles</taxon>
    </lineage>
</organism>
<evidence type="ECO:0000313" key="3">
    <source>
        <dbReference type="Proteomes" id="UP001066276"/>
    </source>
</evidence>
<dbReference type="AlphaFoldDB" id="A0AAV7MSY0"/>
<gene>
    <name evidence="2" type="ORF">NDU88_003803</name>
</gene>
<dbReference type="Proteomes" id="UP001066276">
    <property type="component" value="Chromosome 9"/>
</dbReference>
<comment type="caution">
    <text evidence="2">The sequence shown here is derived from an EMBL/GenBank/DDBJ whole genome shotgun (WGS) entry which is preliminary data.</text>
</comment>
<dbReference type="EMBL" id="JANPWB010000013">
    <property type="protein sequence ID" value="KAJ1106402.1"/>
    <property type="molecule type" value="Genomic_DNA"/>
</dbReference>
<sequence length="203" mass="21198">MGQADTPPEVAIRGAVAGTTLEGTNSVSERESGGDLVSGLAKVLPWLAKLGNAPQIDLASEGLALGTLKGLTMGISANLHGATTGTQEPPRATATSSHKPTSSIALPAVVGATTSTSPPEKLSEGATQPGGTHDQVLSPGDQLVPHISRELREKIHKGTFVDIFELPVVKPADEESKDIKDCSHKWKKPKVDETIINWIKGFT</sequence>
<evidence type="ECO:0000256" key="1">
    <source>
        <dbReference type="SAM" id="MobiDB-lite"/>
    </source>
</evidence>
<accession>A0AAV7MSY0</accession>
<name>A0AAV7MSY0_PLEWA</name>